<organism evidence="2 3">
    <name type="scientific">Cryptococcus floricola</name>
    <dbReference type="NCBI Taxonomy" id="2591691"/>
    <lineage>
        <taxon>Eukaryota</taxon>
        <taxon>Fungi</taxon>
        <taxon>Dikarya</taxon>
        <taxon>Basidiomycota</taxon>
        <taxon>Agaricomycotina</taxon>
        <taxon>Tremellomycetes</taxon>
        <taxon>Tremellales</taxon>
        <taxon>Cryptococcaceae</taxon>
        <taxon>Cryptococcus</taxon>
    </lineage>
</organism>
<feature type="compositionally biased region" description="Low complexity" evidence="1">
    <location>
        <begin position="665"/>
        <end position="689"/>
    </location>
</feature>
<protein>
    <recommendedName>
        <fullName evidence="4">Arrestin C-terminal-like domain-containing protein</fullName>
    </recommendedName>
</protein>
<feature type="compositionally biased region" description="Low complexity" evidence="1">
    <location>
        <begin position="615"/>
        <end position="624"/>
    </location>
</feature>
<accession>A0A5D3AV48</accession>
<sequence length="1172" mass="124594">MAHPARLNLLPPPHIPFEQGFPGIPKSPNRKPPSVQGTLEVRLGTVPVKAKWIRVELRKSESLPPGFPGAAVEESWEHVGEIQTLWKPSAGKEWDLIQATDYTFVLDLPAGLPPSIELPRSTGVKYTLVAALCYKQKGGMFKKESFPIIKQTVPIHVIKYETLSSWPVYNIPETRTIKALESLLDLTVSRPSTAFSAGDKISLIARLKSSRPQPFKLLGFECNLLEVITFIPPPPDPYSKSKKHQKISTAPVTKSRIIQTVTAPLNETVGRGGEKGARLEMQVGEISYTARGTKVEVEYDLEVRALVDGIKEKVEMRRIRCTVGPYTRANARQTCRQIGYVESLCPETPSIPNAPTFPDMLATDKPLPPRTASMAPHNGVPPVFVRAPSQQQVQGDNQGLPQPPTQQNYTRGYVPQQPIQGYTPRNQHKRQSSMGSTNTDTTTTGTTATHDFSPQVAGNGRGYQSVPNQRRSMDVTFPQAHPSRPKTAEPQDVDELPSPVSSLPYQRQVSNESVNDEASRRFSSVTTGTFGRWDLNTDVQTRHGRSNSEATQTPTTPVRTTPLPSARTPPSAYQFQSAEQEKKRQNELYADARARAAQVQGDSGASLERIGLASSTSATPSLADLAKEEEAADDVPPPEYAPPRPVQPGGYSAPAKPVSSYTDRPSSSPRLSMISSAPRASSPSSSITPSTPPPAMPAKPNVDNVYLSAAQEKEVQRKRWEEATSRVQGGPEASGSGAGSVTQKRLSGPPSSGGHSSPGVPSGLSEKEQMRRYYEAQERVAAANNQGEGSSSQAASAPQRAVSFNSISGLAGAGGPVDEKEQMRRYYEAQDRVAAVSNGASGSGGGSRVVNSPTRPARQSTAPVPGASSLSEKEQMKRYYEAQDRVAAAAGGSGLNGASGSGTTISPKRQSTASVSSALSEKEQMRRYYEAQDRVSAAAGNSPSASASSSRPPESSTTTQSPAPVRSTSVPPPLDEKEQMRRYYEAQDRVAAVARGEGSSSAGHSQLTSSSDAPPSLSGPSNGSSSSRFPSAEEEKDLMRQRYELAQTAVHQRFASPPNSPPTSLSSRHRNQGRGGSPFGTPPSSAGLGAGSSSGSGLGRPLSIATAMTPPESPLKSSGGRSAWARSTDEGHGSGSASGSGSGHGGPAVGAPPPLPAKPPREYITLLSPLGE</sequence>
<feature type="compositionally biased region" description="Low complexity" evidence="1">
    <location>
        <begin position="1014"/>
        <end position="1030"/>
    </location>
</feature>
<feature type="compositionally biased region" description="Basic and acidic residues" evidence="1">
    <location>
        <begin position="817"/>
        <end position="826"/>
    </location>
</feature>
<feature type="compositionally biased region" description="Pro residues" evidence="1">
    <location>
        <begin position="635"/>
        <end position="646"/>
    </location>
</feature>
<feature type="region of interest" description="Disordered" evidence="1">
    <location>
        <begin position="615"/>
        <end position="800"/>
    </location>
</feature>
<feature type="compositionally biased region" description="Gly residues" evidence="1">
    <location>
        <begin position="1088"/>
        <end position="1098"/>
    </location>
</feature>
<dbReference type="Proteomes" id="UP000322245">
    <property type="component" value="Unassembled WGS sequence"/>
</dbReference>
<keyword evidence="3" id="KW-1185">Reference proteome</keyword>
<evidence type="ECO:0000313" key="2">
    <source>
        <dbReference type="EMBL" id="TYJ53686.1"/>
    </source>
</evidence>
<feature type="compositionally biased region" description="Basic and acidic residues" evidence="1">
    <location>
        <begin position="711"/>
        <end position="724"/>
    </location>
</feature>
<feature type="compositionally biased region" description="Low complexity" evidence="1">
    <location>
        <begin position="790"/>
        <end position="800"/>
    </location>
</feature>
<feature type="compositionally biased region" description="Basic and acidic residues" evidence="1">
    <location>
        <begin position="1031"/>
        <end position="1043"/>
    </location>
</feature>
<dbReference type="AlphaFoldDB" id="A0A5D3AV48"/>
<feature type="compositionally biased region" description="Low complexity" evidence="1">
    <location>
        <begin position="551"/>
        <end position="564"/>
    </location>
</feature>
<feature type="compositionally biased region" description="Polar residues" evidence="1">
    <location>
        <begin position="853"/>
        <end position="862"/>
    </location>
</feature>
<comment type="caution">
    <text evidence="2">The sequence shown here is derived from an EMBL/GenBank/DDBJ whole genome shotgun (WGS) entry which is preliminary data.</text>
</comment>
<evidence type="ECO:0000313" key="3">
    <source>
        <dbReference type="Proteomes" id="UP000322245"/>
    </source>
</evidence>
<name>A0A5D3AV48_9TREE</name>
<reference evidence="2 3" key="1">
    <citation type="submission" date="2017-05" db="EMBL/GenBank/DDBJ databases">
        <title>The Genome Sequence of Tsuchiyaea wingfieldii DSM 27421.</title>
        <authorList>
            <person name="Cuomo C."/>
            <person name="Passer A."/>
            <person name="Billmyre B."/>
            <person name="Heitman J."/>
        </authorList>
    </citation>
    <scope>NUCLEOTIDE SEQUENCE [LARGE SCALE GENOMIC DNA]</scope>
    <source>
        <strain evidence="2 3">DSM 27421</strain>
    </source>
</reference>
<gene>
    <name evidence="2" type="ORF">B9479_005653</name>
</gene>
<evidence type="ECO:0008006" key="4">
    <source>
        <dbReference type="Google" id="ProtNLM"/>
    </source>
</evidence>
<feature type="compositionally biased region" description="Polar residues" evidence="1">
    <location>
        <begin position="998"/>
        <end position="1013"/>
    </location>
</feature>
<feature type="compositionally biased region" description="Gly residues" evidence="1">
    <location>
        <begin position="891"/>
        <end position="900"/>
    </location>
</feature>
<dbReference type="EMBL" id="NIDF01000080">
    <property type="protein sequence ID" value="TYJ53686.1"/>
    <property type="molecule type" value="Genomic_DNA"/>
</dbReference>
<feature type="compositionally biased region" description="Polar residues" evidence="1">
    <location>
        <begin position="499"/>
        <end position="513"/>
    </location>
</feature>
<feature type="compositionally biased region" description="Basic and acidic residues" evidence="1">
    <location>
        <begin position="765"/>
        <end position="778"/>
    </location>
</feature>
<feature type="compositionally biased region" description="Basic and acidic residues" evidence="1">
    <location>
        <begin position="920"/>
        <end position="933"/>
    </location>
</feature>
<feature type="compositionally biased region" description="Low complexity" evidence="1">
    <location>
        <begin position="936"/>
        <end position="964"/>
    </location>
</feature>
<feature type="compositionally biased region" description="Gly residues" evidence="1">
    <location>
        <begin position="1133"/>
        <end position="1148"/>
    </location>
</feature>
<proteinExistence type="predicted"/>
<dbReference type="InterPro" id="IPR053060">
    <property type="entry name" value="Cytokinesis_Signaling_Reg"/>
</dbReference>
<feature type="compositionally biased region" description="Low complexity" evidence="1">
    <location>
        <begin position="437"/>
        <end position="449"/>
    </location>
</feature>
<feature type="region of interest" description="Disordered" evidence="1">
    <location>
        <begin position="836"/>
        <end position="1172"/>
    </location>
</feature>
<dbReference type="GO" id="GO:0000917">
    <property type="term" value="P:division septum assembly"/>
    <property type="evidence" value="ECO:0007669"/>
    <property type="project" value="TreeGrafter"/>
</dbReference>
<dbReference type="GO" id="GO:0000935">
    <property type="term" value="C:division septum"/>
    <property type="evidence" value="ECO:0007669"/>
    <property type="project" value="TreeGrafter"/>
</dbReference>
<feature type="compositionally biased region" description="Low complexity" evidence="1">
    <location>
        <begin position="747"/>
        <end position="764"/>
    </location>
</feature>
<feature type="compositionally biased region" description="Polar residues" evidence="1">
    <location>
        <begin position="390"/>
        <end position="410"/>
    </location>
</feature>
<feature type="region of interest" description="Disordered" evidence="1">
    <location>
        <begin position="364"/>
        <end position="383"/>
    </location>
</feature>
<dbReference type="PANTHER" id="PTHR36419">
    <property type="entry name" value="ARRESTIN FAMILY PROTEIN 1"/>
    <property type="match status" value="1"/>
</dbReference>
<evidence type="ECO:0000256" key="1">
    <source>
        <dbReference type="SAM" id="MobiDB-lite"/>
    </source>
</evidence>
<feature type="compositionally biased region" description="Basic and acidic residues" evidence="1">
    <location>
        <begin position="974"/>
        <end position="988"/>
    </location>
</feature>
<dbReference type="PANTHER" id="PTHR36419:SF1">
    <property type="entry name" value="RHO1 GEF LOCALIZING PROTEIN 1"/>
    <property type="match status" value="1"/>
</dbReference>
<feature type="compositionally biased region" description="Polar residues" evidence="1">
    <location>
        <begin position="903"/>
        <end position="919"/>
    </location>
</feature>
<feature type="compositionally biased region" description="Basic and acidic residues" evidence="1">
    <location>
        <begin position="871"/>
        <end position="884"/>
    </location>
</feature>
<feature type="region of interest" description="Disordered" evidence="1">
    <location>
        <begin position="807"/>
        <end position="826"/>
    </location>
</feature>
<feature type="region of interest" description="Disordered" evidence="1">
    <location>
        <begin position="390"/>
        <end position="584"/>
    </location>
</feature>